<proteinExistence type="predicted"/>
<dbReference type="STRING" id="1537102.L0AXQ6"/>
<dbReference type="eggNOG" id="ENOG502SBRZ">
    <property type="taxonomic scope" value="Eukaryota"/>
</dbReference>
<feature type="region of interest" description="Disordered" evidence="1">
    <location>
        <begin position="1749"/>
        <end position="1776"/>
    </location>
</feature>
<name>L0AXQ6_THEEQ</name>
<dbReference type="EMBL" id="CP001669">
    <property type="protein sequence ID" value="AFZ80345.1"/>
    <property type="molecule type" value="Genomic_DNA"/>
</dbReference>
<evidence type="ECO:0000313" key="3">
    <source>
        <dbReference type="Proteomes" id="UP000031512"/>
    </source>
</evidence>
<dbReference type="InterPro" id="IPR045111">
    <property type="entry name" value="Vps41/Vps8"/>
</dbReference>
<dbReference type="Proteomes" id="UP000031512">
    <property type="component" value="Chromosome 1"/>
</dbReference>
<dbReference type="PANTHER" id="PTHR12616">
    <property type="entry name" value="VACUOLAR PROTEIN SORTING VPS41"/>
    <property type="match status" value="1"/>
</dbReference>
<sequence length="1888" mass="213033">MKLEEVLNIIEVSDDDVEVTDNTSTTDNKKTRLNYSQIIDDFFSDTTSDDSDSLGITDTESTSANISTSLLGEEIHAITDDIKGNSIANSPKEVLLSPKSPQVELNNVTNKNDESSDFDTETLEKCQCNIDTETLVNQLCESCGPLFDYVKYGVKTKLHDWDNVHKLHFIHNIGSLNSCSTPVSNKDDSTTDPQIGIDEDVSNISQVFLKSLGLPCATLEDGPKNKLEIKFRHTLSKPLEELKIFEYGLFPLENVYRLNSSGSEIIISCIASSTDSLIVGTTHGSVFITDLSSYNAERQFGSYNEQETFDSKPCSATWYEIDSQKDVSVTSLDILPNTNWATIGYSNGTVKLIQNSKTPWLDKSYSTTKGEDDLRKDDVPNQQSNSKSLGMMANAVSSAFSGLKKSTTHAVCSTRVFDNAVMISKFTFDDSCEEIICCNKKSVAILTYSKTVLSHSLNVNHLQSLNNRLADSDRILDIVCLSSNPQSKFVTGTAVGGVSAILTLKSCIILSSRPKLSVLFTVSLDKLFNKVMPIDGINVIPSVTWLIFNNGKRNVNPLLLISVGNRVRFILCTTQNAKNAPLLNCANLGTLSFPSKIRYIHMVTRLMFAIMDVDKVLHIVQINLLANPIYYDVIRSVDLNELSINMGLDTEKYGENWIYDIVGNITVHSKTVKMIAKGYKKFANLVADLFQGKKAEASFDLKNISLLVSTPLGIFNIEINSWIKVIGELVASKLFSEAIAIIVALSEEIIPGLFDFTAFKTNISQLLLYTLHQASAHIIKLVKFMNDTQSLSPNLSLDEITNITESDHNWKVKVKTDVENQIKILCNSMIDGCILLQLYDPLNKLVFRCFSTIKLEHIFVKSILLNFYQNRANLTHLDSQVLESILDTYDNVLDYIVDKCMIDIENAEDLILFLDEMNLGGSTVCLSQKEASDIWKSSGLSGYNQLDPILLIYNILSNNLVSMQLFCFKNKILIDANKALCRLSKHHLWHALMYCQSDMAEDISVLMNIYISEALDKCRSIGTTVLSPDTSVTSSIDLSNTIEYNPLLYIVPFETSEKRFIIRVLFLTLNTFLTFGNSGMETKLTTEYYRNIISFLLSSSSQEVNVELPITSKFVYATRVPQLKDVKFDYSNFGNERFGYDPRTIDDTFIMYNLMVLSPRLLFVCFANLFINCDEYFESNEATIGSKIETFNFFLSNIIPCIYKLESSVDDSNQSIEFIRNIKTMLAILILGTTIFTENFFLDHRTQTLAIHSLLDLNKYHKNAVVVNDISCSSSELTNTEGFFNNRSYHNIFSKKKGESTNLRDIVLKMYLTEDTLELLTSYIQRSIYFIYSTIDRNMNLSDDSNFINIMEICKNFTCMAKTKNIKLLLCEVSAKFESIFKDYGSSGEPSSVFLYIEKLIEYMKMDTGSSFSPENVTQLLISDVNFRKKVVIAVMDNLPMLINLDLSRVTSILAKLFSLTDIMKIFNEDNLETFSDMLLNTLSDVPDLQLLVLDSFLRSNTISDEMNNLSNSYFDKYLKLLSLYEKSNVCEFLKTQKILNITYCLNVCKENSIEDAVIYLLIRAGNIEEATVWLLKSFTRSINADIDLCFSIVETSSNLCKDHEMQLSHETVERFWFTVLEVTIFCYKENLEDLHKEKICALIEKIFTMGILRFVNFRVTLTKIIEYDSLLVFFRLPLHNLISDYIMQTFMADNAVSISKDSLNNEFKEGYLFSNRGIVISTSNRMLRTNKPLICPVCKEELGPSIMSGVGNGQKKHTKQGSKSRFKGSTSQTTHANNITPFEQKIGVVVNVPIYGVKNKMDEPSLPEQTISVKNLYNDRLSTFARRNSASKTDSEAHKSPALTILDQRIKRGFGTNLQAEIPVKVFWCKHAFHQECAPTTCPICTE</sequence>
<dbReference type="Pfam" id="PF23410">
    <property type="entry name" value="Beta-prop_VPS8"/>
    <property type="match status" value="1"/>
</dbReference>
<dbReference type="Pfam" id="PF23556">
    <property type="entry name" value="TPR_Vps41"/>
    <property type="match status" value="1"/>
</dbReference>
<dbReference type="GO" id="GO:0006623">
    <property type="term" value="P:protein targeting to vacuole"/>
    <property type="evidence" value="ECO:0007669"/>
    <property type="project" value="InterPro"/>
</dbReference>
<keyword evidence="3" id="KW-1185">Reference proteome</keyword>
<reference evidence="2 3" key="1">
    <citation type="journal article" date="2012" name="BMC Genomics">
        <title>Comparative genomic analysis and phylogenetic position of Theileria equi.</title>
        <authorList>
            <person name="Kappmeyer L.S."/>
            <person name="Thiagarajan M."/>
            <person name="Herndon D.R."/>
            <person name="Ramsay J.D."/>
            <person name="Caler E."/>
            <person name="Djikeng A."/>
            <person name="Gillespie J.J."/>
            <person name="Lau A.O."/>
            <person name="Roalson E.H."/>
            <person name="Silva J.C."/>
            <person name="Silva M.G."/>
            <person name="Suarez C.E."/>
            <person name="Ueti M.W."/>
            <person name="Nene V.M."/>
            <person name="Mealey R.H."/>
            <person name="Knowles D.P."/>
            <person name="Brayton K.A."/>
        </authorList>
    </citation>
    <scope>NUCLEOTIDE SEQUENCE [LARGE SCALE GENOMIC DNA]</scope>
    <source>
        <strain evidence="2 3">WA</strain>
    </source>
</reference>
<dbReference type="GO" id="GO:0030897">
    <property type="term" value="C:HOPS complex"/>
    <property type="evidence" value="ECO:0007669"/>
    <property type="project" value="TreeGrafter"/>
</dbReference>
<evidence type="ECO:0008006" key="4">
    <source>
        <dbReference type="Google" id="ProtNLM"/>
    </source>
</evidence>
<protein>
    <recommendedName>
        <fullName evidence="4">Vacuolar protein sorting-associated protein 8 central domain-containing protein</fullName>
    </recommendedName>
</protein>
<dbReference type="VEuPathDB" id="PiroplasmaDB:BEWA_031980"/>
<dbReference type="RefSeq" id="XP_004830011.1">
    <property type="nucleotide sequence ID" value="XM_004829954.1"/>
</dbReference>
<dbReference type="OrthoDB" id="289913at2759"/>
<dbReference type="KEGG" id="beq:BEWA_031980"/>
<dbReference type="GO" id="GO:0005770">
    <property type="term" value="C:late endosome"/>
    <property type="evidence" value="ECO:0007669"/>
    <property type="project" value="TreeGrafter"/>
</dbReference>
<dbReference type="SUPFAM" id="SSF50978">
    <property type="entry name" value="WD40 repeat-like"/>
    <property type="match status" value="1"/>
</dbReference>
<organism evidence="2 3">
    <name type="scientific">Theileria equi strain WA</name>
    <dbReference type="NCBI Taxonomy" id="1537102"/>
    <lineage>
        <taxon>Eukaryota</taxon>
        <taxon>Sar</taxon>
        <taxon>Alveolata</taxon>
        <taxon>Apicomplexa</taxon>
        <taxon>Aconoidasida</taxon>
        <taxon>Piroplasmida</taxon>
        <taxon>Theileriidae</taxon>
        <taxon>Theileria</taxon>
    </lineage>
</organism>
<accession>L0AXQ6</accession>
<gene>
    <name evidence="2" type="ORF">BEWA_031980</name>
</gene>
<dbReference type="GO" id="GO:0034058">
    <property type="term" value="P:endosomal vesicle fusion"/>
    <property type="evidence" value="ECO:0007669"/>
    <property type="project" value="TreeGrafter"/>
</dbReference>
<dbReference type="InterPro" id="IPR036322">
    <property type="entry name" value="WD40_repeat_dom_sf"/>
</dbReference>
<evidence type="ECO:0000313" key="2">
    <source>
        <dbReference type="EMBL" id="AFZ80345.1"/>
    </source>
</evidence>
<feature type="region of interest" description="Disordered" evidence="1">
    <location>
        <begin position="367"/>
        <end position="387"/>
    </location>
</feature>
<feature type="compositionally biased region" description="Basic residues" evidence="1">
    <location>
        <begin position="1755"/>
        <end position="1767"/>
    </location>
</feature>
<dbReference type="GeneID" id="15806811"/>
<evidence type="ECO:0000256" key="1">
    <source>
        <dbReference type="SAM" id="MobiDB-lite"/>
    </source>
</evidence>
<feature type="compositionally biased region" description="Basic and acidic residues" evidence="1">
    <location>
        <begin position="369"/>
        <end position="379"/>
    </location>
</feature>